<dbReference type="OrthoDB" id="536948at2759"/>
<comment type="caution">
    <text evidence="3">The sequence shown here is derived from an EMBL/GenBank/DDBJ whole genome shotgun (WGS) entry which is preliminary data.</text>
</comment>
<dbReference type="PROSITE" id="PS50287">
    <property type="entry name" value="SRCR_2"/>
    <property type="match status" value="1"/>
</dbReference>
<name>A0A9W7EA18_9STRA</name>
<dbReference type="Gene3D" id="3.10.250.10">
    <property type="entry name" value="SRCR-like domain"/>
    <property type="match status" value="1"/>
</dbReference>
<sequence>MQMEPKQDLLRTTPSFDHSICVAGCDLGSGPTWEFPTGTLTDTTSVRIRYDSNNSPAFNGEGFVSGRIEVIPPGETNWGSINVQNWDNNDALEGCREIGPELGYFIVSGVALGEHNTPDGSSDVHWRDVGCDGSEASLRSYSHSSTRFWDTHSYDIGVTCQFRTLGDCESYLAGKFSGTIGSTECTDCEAGKYSSSVGAIFSGTCLPCEAGKAR</sequence>
<dbReference type="InterPro" id="IPR001190">
    <property type="entry name" value="SRCR"/>
</dbReference>
<dbReference type="GO" id="GO:0016020">
    <property type="term" value="C:membrane"/>
    <property type="evidence" value="ECO:0007669"/>
    <property type="project" value="InterPro"/>
</dbReference>
<evidence type="ECO:0000259" key="2">
    <source>
        <dbReference type="PROSITE" id="PS50287"/>
    </source>
</evidence>
<gene>
    <name evidence="3" type="ORF">TrLO_g13838</name>
</gene>
<dbReference type="Pfam" id="PF00530">
    <property type="entry name" value="SRCR"/>
    <property type="match status" value="1"/>
</dbReference>
<proteinExistence type="predicted"/>
<keyword evidence="4" id="KW-1185">Reference proteome</keyword>
<feature type="domain" description="SRCR" evidence="2">
    <location>
        <begin position="48"/>
        <end position="161"/>
    </location>
</feature>
<dbReference type="InterPro" id="IPR036772">
    <property type="entry name" value="SRCR-like_dom_sf"/>
</dbReference>
<evidence type="ECO:0000313" key="4">
    <source>
        <dbReference type="Proteomes" id="UP001165122"/>
    </source>
</evidence>
<keyword evidence="1" id="KW-1015">Disulfide bond</keyword>
<dbReference type="SUPFAM" id="SSF56487">
    <property type="entry name" value="SRCR-like"/>
    <property type="match status" value="1"/>
</dbReference>
<protein>
    <recommendedName>
        <fullName evidence="2">SRCR domain-containing protein</fullName>
    </recommendedName>
</protein>
<evidence type="ECO:0000313" key="3">
    <source>
        <dbReference type="EMBL" id="GMH70505.1"/>
    </source>
</evidence>
<dbReference type="SMART" id="SM00202">
    <property type="entry name" value="SR"/>
    <property type="match status" value="1"/>
</dbReference>
<dbReference type="EMBL" id="BRXW01000621">
    <property type="protein sequence ID" value="GMH70505.1"/>
    <property type="molecule type" value="Genomic_DNA"/>
</dbReference>
<dbReference type="Proteomes" id="UP001165122">
    <property type="component" value="Unassembled WGS sequence"/>
</dbReference>
<dbReference type="AlphaFoldDB" id="A0A9W7EA18"/>
<organism evidence="3 4">
    <name type="scientific">Triparma laevis f. longispina</name>
    <dbReference type="NCBI Taxonomy" id="1714387"/>
    <lineage>
        <taxon>Eukaryota</taxon>
        <taxon>Sar</taxon>
        <taxon>Stramenopiles</taxon>
        <taxon>Ochrophyta</taxon>
        <taxon>Bolidophyceae</taxon>
        <taxon>Parmales</taxon>
        <taxon>Triparmaceae</taxon>
        <taxon>Triparma</taxon>
    </lineage>
</organism>
<evidence type="ECO:0000256" key="1">
    <source>
        <dbReference type="ARBA" id="ARBA00023157"/>
    </source>
</evidence>
<dbReference type="PANTHER" id="PTHR48071:SF18">
    <property type="entry name" value="DELETED IN MALIGNANT BRAIN TUMORS 1 PROTEIN-RELATED"/>
    <property type="match status" value="1"/>
</dbReference>
<dbReference type="PANTHER" id="PTHR48071">
    <property type="entry name" value="SRCR DOMAIN-CONTAINING PROTEIN"/>
    <property type="match status" value="1"/>
</dbReference>
<reference evidence="4" key="1">
    <citation type="journal article" date="2023" name="Commun. Biol.">
        <title>Genome analysis of Parmales, the sister group of diatoms, reveals the evolutionary specialization of diatoms from phago-mixotrophs to photoautotrophs.</title>
        <authorList>
            <person name="Ban H."/>
            <person name="Sato S."/>
            <person name="Yoshikawa S."/>
            <person name="Yamada K."/>
            <person name="Nakamura Y."/>
            <person name="Ichinomiya M."/>
            <person name="Sato N."/>
            <person name="Blanc-Mathieu R."/>
            <person name="Endo H."/>
            <person name="Kuwata A."/>
            <person name="Ogata H."/>
        </authorList>
    </citation>
    <scope>NUCLEOTIDE SEQUENCE [LARGE SCALE GENOMIC DNA]</scope>
    <source>
        <strain evidence="4">NIES 3700</strain>
    </source>
</reference>
<accession>A0A9W7EA18</accession>